<evidence type="ECO:0000313" key="2">
    <source>
        <dbReference type="EMBL" id="CBI41455.1"/>
    </source>
</evidence>
<dbReference type="EMBL" id="FN597644">
    <property type="protein sequence ID" value="CBI41455.1"/>
    <property type="molecule type" value="Genomic_DNA"/>
</dbReference>
<proteinExistence type="predicted"/>
<accession>A0A9P1NGM9</accession>
<feature type="transmembrane region" description="Helical" evidence="1">
    <location>
        <begin position="51"/>
        <end position="69"/>
    </location>
</feature>
<sequence>MIPHENIGDFHFLLTSCLMISVGVDMLQGFSLYGAVQNNLSAFKLMTFSEWLMLFFFALFLIKEMLALYKTGKKDA</sequence>
<dbReference type="Proteomes" id="UP000006562">
    <property type="component" value="Chromosome"/>
</dbReference>
<reference evidence="2 3" key="1">
    <citation type="journal article" date="2011" name="Int. J. Syst. Evol. Microbiol.">
        <title>Relationship of Bacillus amyloliquefaciens clades associated with strains DSM 7T and FZB42T: a proposal for Bacillus amyloliquefaciens subsp. amyloliquefaciens subsp. nov. and Bacillus amyloliquefaciens subsp. plantarum subsp. nov. based on complete genome sequence comparisons.</title>
        <authorList>
            <person name="Borriss R."/>
            <person name="Chen X.H."/>
            <person name="Rueckert C."/>
            <person name="Blom J."/>
            <person name="Becker A."/>
            <person name="Baumgarth B."/>
            <person name="Fan B."/>
            <person name="Pukall R."/>
            <person name="Schumann P."/>
            <person name="Sproer C."/>
            <person name="Junge H."/>
            <person name="Vater J."/>
            <person name="Puhler A."/>
            <person name="Klenk H.P."/>
        </authorList>
    </citation>
    <scope>NUCLEOTIDE SEQUENCE [LARGE SCALE GENOMIC DNA]</scope>
    <source>
        <strain evidence="3">DSM 7</strain>
    </source>
</reference>
<dbReference type="KEGG" id="bao:BAMF_0329"/>
<organism evidence="2 3">
    <name type="scientific">Bacillus amyloliquefaciens (strain ATCC 23350 / DSM 7 / BCRC 11601 / CCUG 28519 / NBRC 15535 / NRRL B-14393 / F)</name>
    <dbReference type="NCBI Taxonomy" id="692420"/>
    <lineage>
        <taxon>Bacteria</taxon>
        <taxon>Bacillati</taxon>
        <taxon>Bacillota</taxon>
        <taxon>Bacilli</taxon>
        <taxon>Bacillales</taxon>
        <taxon>Bacillaceae</taxon>
        <taxon>Bacillus</taxon>
        <taxon>Bacillus amyloliquefaciens group</taxon>
    </lineage>
</organism>
<keyword evidence="1" id="KW-1133">Transmembrane helix</keyword>
<name>A0A9P1NGM9_BACAS</name>
<protein>
    <submittedName>
        <fullName evidence="2">Uncharacterized protein yczF</fullName>
    </submittedName>
</protein>
<keyword evidence="3" id="KW-1185">Reference proteome</keyword>
<keyword evidence="1" id="KW-0812">Transmembrane</keyword>
<evidence type="ECO:0000256" key="1">
    <source>
        <dbReference type="SAM" id="Phobius"/>
    </source>
</evidence>
<feature type="transmembrane region" description="Helical" evidence="1">
    <location>
        <begin position="12"/>
        <end position="31"/>
    </location>
</feature>
<dbReference type="AlphaFoldDB" id="A0A9P1NGM9"/>
<evidence type="ECO:0000313" key="3">
    <source>
        <dbReference type="Proteomes" id="UP000006562"/>
    </source>
</evidence>
<reference evidence="3" key="2">
    <citation type="journal article" date="2011" name="J. Biotechnol.">
        <title>Genome sequence of B. amyloliquefaciens type strain DSM7(T) reveals differences to plant-associated B. amyloliquefaciens FZB42.</title>
        <authorList>
            <person name="Ruckert C."/>
            <person name="Blom J."/>
            <person name="Chen X."/>
            <person name="Reva O."/>
            <person name="Borriss R."/>
        </authorList>
    </citation>
    <scope>NUCLEOTIDE SEQUENCE [LARGE SCALE GENOMIC DNA]</scope>
    <source>
        <strain evidence="3">DSM 7</strain>
    </source>
</reference>
<gene>
    <name evidence="2" type="primary">yczF</name>
    <name evidence="2" type="ordered locus">BAMF_0329</name>
</gene>
<dbReference type="Pfam" id="PF26310">
    <property type="entry name" value="YczF"/>
    <property type="match status" value="1"/>
</dbReference>
<dbReference type="InterPro" id="IPR058725">
    <property type="entry name" value="YczF"/>
</dbReference>
<keyword evidence="1" id="KW-0472">Membrane</keyword>